<gene>
    <name evidence="1" type="ORF">CDAR_440851</name>
</gene>
<proteinExistence type="predicted"/>
<reference evidence="1 2" key="1">
    <citation type="submission" date="2021-06" db="EMBL/GenBank/DDBJ databases">
        <title>Caerostris darwini draft genome.</title>
        <authorList>
            <person name="Kono N."/>
            <person name="Arakawa K."/>
        </authorList>
    </citation>
    <scope>NUCLEOTIDE SEQUENCE [LARGE SCALE GENOMIC DNA]</scope>
</reference>
<evidence type="ECO:0000313" key="2">
    <source>
        <dbReference type="Proteomes" id="UP001054837"/>
    </source>
</evidence>
<comment type="caution">
    <text evidence="1">The sequence shown here is derived from an EMBL/GenBank/DDBJ whole genome shotgun (WGS) entry which is preliminary data.</text>
</comment>
<protein>
    <submittedName>
        <fullName evidence="1">Uncharacterized protein</fullName>
    </submittedName>
</protein>
<dbReference type="EMBL" id="BPLQ01006081">
    <property type="protein sequence ID" value="GIY19930.1"/>
    <property type="molecule type" value="Genomic_DNA"/>
</dbReference>
<organism evidence="1 2">
    <name type="scientific">Caerostris darwini</name>
    <dbReference type="NCBI Taxonomy" id="1538125"/>
    <lineage>
        <taxon>Eukaryota</taxon>
        <taxon>Metazoa</taxon>
        <taxon>Ecdysozoa</taxon>
        <taxon>Arthropoda</taxon>
        <taxon>Chelicerata</taxon>
        <taxon>Arachnida</taxon>
        <taxon>Araneae</taxon>
        <taxon>Araneomorphae</taxon>
        <taxon>Entelegynae</taxon>
        <taxon>Araneoidea</taxon>
        <taxon>Araneidae</taxon>
        <taxon>Caerostris</taxon>
    </lineage>
</organism>
<evidence type="ECO:0000313" key="1">
    <source>
        <dbReference type="EMBL" id="GIY19930.1"/>
    </source>
</evidence>
<dbReference type="Proteomes" id="UP001054837">
    <property type="component" value="Unassembled WGS sequence"/>
</dbReference>
<keyword evidence="2" id="KW-1185">Reference proteome</keyword>
<name>A0AAV4REM0_9ARAC</name>
<accession>A0AAV4REM0</accession>
<sequence length="111" mass="13091">MCFQILILGNTRKRFQKNTKWSVWGIQQSIGTSGAKTNPLLILISMRLMRNFRLLPNDYVRGVGDSFAVFPKINYTEDHFLPWIGILEQTRWNRDMVRKLKLEKYSKVNSI</sequence>
<dbReference type="AlphaFoldDB" id="A0AAV4REM0"/>